<accession>H0X7S8</accession>
<dbReference type="PROSITE" id="PS50804">
    <property type="entry name" value="SCAN_BOX"/>
    <property type="match status" value="1"/>
</dbReference>
<comment type="function">
    <text evidence="1">May be involved in transcriptional regulation.</text>
</comment>
<dbReference type="PANTHER" id="PTHR23226">
    <property type="entry name" value="ZINC FINGER AND SCAN DOMAIN-CONTAINING"/>
    <property type="match status" value="1"/>
</dbReference>
<dbReference type="InParanoid" id="H0X7S8"/>
<dbReference type="PROSITE" id="PS50157">
    <property type="entry name" value="ZINC_FINGER_C2H2_2"/>
    <property type="match status" value="4"/>
</dbReference>
<feature type="domain" description="C2H2-type" evidence="13">
    <location>
        <begin position="375"/>
        <end position="402"/>
    </location>
</feature>
<name>H0X7S8_OTOGA</name>
<dbReference type="InterPro" id="IPR036236">
    <property type="entry name" value="Znf_C2H2_sf"/>
</dbReference>
<dbReference type="STRING" id="30611.ENSOGAP00000011486"/>
<dbReference type="InterPro" id="IPR038269">
    <property type="entry name" value="SCAN_sf"/>
</dbReference>
<evidence type="ECO:0000256" key="8">
    <source>
        <dbReference type="ARBA" id="ARBA00023125"/>
    </source>
</evidence>
<dbReference type="Gene3D" id="3.30.160.60">
    <property type="entry name" value="Classic Zinc Finger"/>
    <property type="match status" value="4"/>
</dbReference>
<evidence type="ECO:0000256" key="10">
    <source>
        <dbReference type="ARBA" id="ARBA00023242"/>
    </source>
</evidence>
<reference evidence="15" key="3">
    <citation type="submission" date="2025-09" db="UniProtKB">
        <authorList>
            <consortium name="Ensembl"/>
        </authorList>
    </citation>
    <scope>IDENTIFICATION</scope>
</reference>
<feature type="domain" description="C2H2-type" evidence="13">
    <location>
        <begin position="346"/>
        <end position="373"/>
    </location>
</feature>
<dbReference type="Gene3D" id="1.10.4020.10">
    <property type="entry name" value="DNA breaking-rejoining enzymes"/>
    <property type="match status" value="1"/>
</dbReference>
<dbReference type="PANTHER" id="PTHR23226:SF65">
    <property type="entry name" value="ZINC FINGER PROTEIN 215"/>
    <property type="match status" value="1"/>
</dbReference>
<dbReference type="GO" id="GO:0005634">
    <property type="term" value="C:nucleus"/>
    <property type="evidence" value="ECO:0007669"/>
    <property type="project" value="UniProtKB-SubCell"/>
</dbReference>
<dbReference type="InterPro" id="IPR013087">
    <property type="entry name" value="Znf_C2H2_type"/>
</dbReference>
<keyword evidence="9" id="KW-0804">Transcription</keyword>
<dbReference type="CDD" id="cd07936">
    <property type="entry name" value="SCAN"/>
    <property type="match status" value="1"/>
</dbReference>
<dbReference type="Ensembl" id="ENSOGAT00000012821.2">
    <property type="protein sequence ID" value="ENSOGAP00000011486.2"/>
    <property type="gene ID" value="ENSOGAG00000012817.2"/>
</dbReference>
<organism evidence="15 16">
    <name type="scientific">Otolemur garnettii</name>
    <name type="common">Small-eared galago</name>
    <name type="synonym">Garnett's greater bushbaby</name>
    <dbReference type="NCBI Taxonomy" id="30611"/>
    <lineage>
        <taxon>Eukaryota</taxon>
        <taxon>Metazoa</taxon>
        <taxon>Chordata</taxon>
        <taxon>Craniata</taxon>
        <taxon>Vertebrata</taxon>
        <taxon>Euteleostomi</taxon>
        <taxon>Mammalia</taxon>
        <taxon>Eutheria</taxon>
        <taxon>Euarchontoglires</taxon>
        <taxon>Primates</taxon>
        <taxon>Strepsirrhini</taxon>
        <taxon>Lorisiformes</taxon>
        <taxon>Galagidae</taxon>
        <taxon>Otolemur</taxon>
    </lineage>
</organism>
<dbReference type="SUPFAM" id="SSF47353">
    <property type="entry name" value="Retrovirus capsid dimerization domain-like"/>
    <property type="match status" value="1"/>
</dbReference>
<dbReference type="GO" id="GO:0000981">
    <property type="term" value="F:DNA-binding transcription factor activity, RNA polymerase II-specific"/>
    <property type="evidence" value="ECO:0007669"/>
    <property type="project" value="TreeGrafter"/>
</dbReference>
<dbReference type="SMART" id="SM00431">
    <property type="entry name" value="SCAN"/>
    <property type="match status" value="1"/>
</dbReference>
<keyword evidence="8" id="KW-0238">DNA-binding</keyword>
<dbReference type="FunFam" id="3.30.160.60:FF:001498">
    <property type="entry name" value="Zinc finger protein 404"/>
    <property type="match status" value="1"/>
</dbReference>
<keyword evidence="4" id="KW-0677">Repeat</keyword>
<reference evidence="15" key="2">
    <citation type="submission" date="2025-08" db="UniProtKB">
        <authorList>
            <consortium name="Ensembl"/>
        </authorList>
    </citation>
    <scope>IDENTIFICATION</scope>
</reference>
<feature type="domain" description="C2H2-type" evidence="13">
    <location>
        <begin position="403"/>
        <end position="430"/>
    </location>
</feature>
<dbReference type="GO" id="GO:0008270">
    <property type="term" value="F:zinc ion binding"/>
    <property type="evidence" value="ECO:0007669"/>
    <property type="project" value="UniProtKB-KW"/>
</dbReference>
<keyword evidence="5 11" id="KW-0863">Zinc-finger</keyword>
<keyword evidence="3" id="KW-0479">Metal-binding</keyword>
<dbReference type="EMBL" id="AAQR03001624">
    <property type="status" value="NOT_ANNOTATED_CDS"/>
    <property type="molecule type" value="Genomic_DNA"/>
</dbReference>
<dbReference type="GeneTree" id="ENSGT00940000163217"/>
<evidence type="ECO:0000313" key="16">
    <source>
        <dbReference type="Proteomes" id="UP000005225"/>
    </source>
</evidence>
<dbReference type="SMART" id="SM00355">
    <property type="entry name" value="ZnF_C2H2"/>
    <property type="match status" value="5"/>
</dbReference>
<keyword evidence="16" id="KW-1185">Reference proteome</keyword>
<dbReference type="eggNOG" id="KOG1721">
    <property type="taxonomic scope" value="Eukaryota"/>
</dbReference>
<dbReference type="GO" id="GO:0000978">
    <property type="term" value="F:RNA polymerase II cis-regulatory region sequence-specific DNA binding"/>
    <property type="evidence" value="ECO:0007669"/>
    <property type="project" value="TreeGrafter"/>
</dbReference>
<evidence type="ECO:0000256" key="3">
    <source>
        <dbReference type="ARBA" id="ARBA00022723"/>
    </source>
</evidence>
<protein>
    <recommendedName>
        <fullName evidence="17">Zinc finger protein 215</fullName>
    </recommendedName>
</protein>
<keyword evidence="7" id="KW-0805">Transcription regulation</keyword>
<dbReference type="PROSITE" id="PS00028">
    <property type="entry name" value="ZINC_FINGER_C2H2_1"/>
    <property type="match status" value="4"/>
</dbReference>
<dbReference type="FunFam" id="3.30.160.60:FF:000496">
    <property type="entry name" value="Zinc finger with KRAB and SCAN domains 1"/>
    <property type="match status" value="1"/>
</dbReference>
<dbReference type="OMA" id="VSWQQET"/>
<dbReference type="FunFam" id="3.30.160.60:FF:000358">
    <property type="entry name" value="zinc finger protein 24"/>
    <property type="match status" value="2"/>
</dbReference>
<dbReference type="EMBL" id="AAQR03001623">
    <property type="status" value="NOT_ANNOTATED_CDS"/>
    <property type="molecule type" value="Genomic_DNA"/>
</dbReference>
<evidence type="ECO:0000259" key="14">
    <source>
        <dbReference type="PROSITE" id="PS50804"/>
    </source>
</evidence>
<evidence type="ECO:0000256" key="4">
    <source>
        <dbReference type="ARBA" id="ARBA00022737"/>
    </source>
</evidence>
<keyword evidence="10 12" id="KW-0539">Nucleus</keyword>
<keyword evidence="6" id="KW-0862">Zinc</keyword>
<comment type="subcellular location">
    <subcellularLocation>
        <location evidence="2 12">Nucleus</location>
    </subcellularLocation>
</comment>
<evidence type="ECO:0000259" key="13">
    <source>
        <dbReference type="PROSITE" id="PS50157"/>
    </source>
</evidence>
<proteinExistence type="predicted"/>
<evidence type="ECO:0000256" key="9">
    <source>
        <dbReference type="ARBA" id="ARBA00023163"/>
    </source>
</evidence>
<dbReference type="Proteomes" id="UP000005225">
    <property type="component" value="Unassembled WGS sequence"/>
</dbReference>
<evidence type="ECO:0000256" key="12">
    <source>
        <dbReference type="PROSITE-ProRule" id="PRU00187"/>
    </source>
</evidence>
<evidence type="ECO:0000256" key="6">
    <source>
        <dbReference type="ARBA" id="ARBA00022833"/>
    </source>
</evidence>
<sequence length="435" mass="50423">EASRQKFRHFQYSEVSGPYKALSHLWELCLQWLRPEIHTKKQILELLVLEQFLAVLPEEVRFWVNLQHPKNSKEVVSLIEDVIEMLKDEGKIPLMVGSCPIKNKRNYEEVGIDSLYSVVTFCSTVTSAVSFVPAYKLIEEEWGHLDPAETGRCEAFTESKRARMDMKTIPENQDSIPEQSVSREESSHGVITTRLIESEHLPLDVWKSEDWSYRNQKKQDINLSPEAFINTATYTEEGDFECSENKKSFDVNSVNSIYDIQQGIPIRKGSPKCDKFETNLGFNSVDKPHSEYDECGNALNLSTDIIRHQKSHTTMNSYECYQCGKAFSRRSSLTRHQIIHTGEKPYKCSECGKFFNRCTNLIKHQKIHTKEKSLKECVDCGKSFNRSSSLIRHQMIHTGDKPFKCKECKLSFNRNSNLCRHQRRHTQKVLKKEVQ</sequence>
<dbReference type="Pfam" id="PF00096">
    <property type="entry name" value="zf-C2H2"/>
    <property type="match status" value="4"/>
</dbReference>
<evidence type="ECO:0000256" key="5">
    <source>
        <dbReference type="ARBA" id="ARBA00022771"/>
    </source>
</evidence>
<evidence type="ECO:0008006" key="17">
    <source>
        <dbReference type="Google" id="ProtNLM"/>
    </source>
</evidence>
<feature type="domain" description="C2H2-type" evidence="13">
    <location>
        <begin position="318"/>
        <end position="345"/>
    </location>
</feature>
<feature type="domain" description="SCAN box" evidence="14">
    <location>
        <begin position="4"/>
        <end position="82"/>
    </location>
</feature>
<dbReference type="SUPFAM" id="SSF57667">
    <property type="entry name" value="beta-beta-alpha zinc fingers"/>
    <property type="match status" value="3"/>
</dbReference>
<dbReference type="AlphaFoldDB" id="H0X7S8"/>
<dbReference type="HOGENOM" id="CLU_002678_49_8_1"/>
<evidence type="ECO:0000256" key="11">
    <source>
        <dbReference type="PROSITE-ProRule" id="PRU00042"/>
    </source>
</evidence>
<evidence type="ECO:0000313" key="15">
    <source>
        <dbReference type="Ensembl" id="ENSOGAP00000011486.2"/>
    </source>
</evidence>
<dbReference type="InterPro" id="IPR003309">
    <property type="entry name" value="SCAN_dom"/>
</dbReference>
<dbReference type="FunFam" id="1.10.4020.10:FF:000001">
    <property type="entry name" value="zinc finger protein 263 isoform X1"/>
    <property type="match status" value="1"/>
</dbReference>
<evidence type="ECO:0000256" key="7">
    <source>
        <dbReference type="ARBA" id="ARBA00023015"/>
    </source>
</evidence>
<reference evidence="16" key="1">
    <citation type="submission" date="2011-03" db="EMBL/GenBank/DDBJ databases">
        <title>Version 3 of the genome sequence of Otolemur garnettii (Bushbaby).</title>
        <authorList>
            <consortium name="The Broad Institute Genome Sequencing Platform"/>
            <person name="Di Palma F."/>
            <person name="Johnson J."/>
            <person name="Lander E.S."/>
            <person name="Lindblad-Toh K."/>
            <person name="Jaffe D.B."/>
            <person name="Gnerre S."/>
            <person name="MacCallum I."/>
            <person name="Przybylski D."/>
            <person name="Ribeiro F.J."/>
            <person name="Burton J.N."/>
            <person name="Walker B.J."/>
            <person name="Sharpe T."/>
            <person name="Hall G."/>
        </authorList>
    </citation>
    <scope>NUCLEOTIDE SEQUENCE [LARGE SCALE GENOMIC DNA]</scope>
</reference>
<evidence type="ECO:0000256" key="2">
    <source>
        <dbReference type="ARBA" id="ARBA00004123"/>
    </source>
</evidence>
<evidence type="ECO:0000256" key="1">
    <source>
        <dbReference type="ARBA" id="ARBA00003767"/>
    </source>
</evidence>
<dbReference type="GO" id="GO:0042802">
    <property type="term" value="F:identical protein binding"/>
    <property type="evidence" value="ECO:0007669"/>
    <property type="project" value="UniProtKB-ARBA"/>
</dbReference>
<dbReference type="Pfam" id="PF02023">
    <property type="entry name" value="SCAN"/>
    <property type="match status" value="1"/>
</dbReference>